<dbReference type="AlphaFoldDB" id="A0AAV7QGG3"/>
<name>A0AAV7QGG3_PLEWA</name>
<accession>A0AAV7QGG3</accession>
<keyword evidence="3" id="KW-1185">Reference proteome</keyword>
<sequence>MGRHAVSTGCPRGRPPQGLASGGGSYCLAGRVSEPPSRRSQAPIFNDFLVSNEAMPLHSASPTIDSMWLAKRRCPTG</sequence>
<protein>
    <submittedName>
        <fullName evidence="2">Uncharacterized protein</fullName>
    </submittedName>
</protein>
<organism evidence="2 3">
    <name type="scientific">Pleurodeles waltl</name>
    <name type="common">Iberian ribbed newt</name>
    <dbReference type="NCBI Taxonomy" id="8319"/>
    <lineage>
        <taxon>Eukaryota</taxon>
        <taxon>Metazoa</taxon>
        <taxon>Chordata</taxon>
        <taxon>Craniata</taxon>
        <taxon>Vertebrata</taxon>
        <taxon>Euteleostomi</taxon>
        <taxon>Amphibia</taxon>
        <taxon>Batrachia</taxon>
        <taxon>Caudata</taxon>
        <taxon>Salamandroidea</taxon>
        <taxon>Salamandridae</taxon>
        <taxon>Pleurodelinae</taxon>
        <taxon>Pleurodeles</taxon>
    </lineage>
</organism>
<evidence type="ECO:0000256" key="1">
    <source>
        <dbReference type="SAM" id="MobiDB-lite"/>
    </source>
</evidence>
<dbReference type="Proteomes" id="UP001066276">
    <property type="component" value="Chromosome 6"/>
</dbReference>
<evidence type="ECO:0000313" key="3">
    <source>
        <dbReference type="Proteomes" id="UP001066276"/>
    </source>
</evidence>
<feature type="region of interest" description="Disordered" evidence="1">
    <location>
        <begin position="1"/>
        <end position="23"/>
    </location>
</feature>
<comment type="caution">
    <text evidence="2">The sequence shown here is derived from an EMBL/GenBank/DDBJ whole genome shotgun (WGS) entry which is preliminary data.</text>
</comment>
<evidence type="ECO:0000313" key="2">
    <source>
        <dbReference type="EMBL" id="KAJ1138139.1"/>
    </source>
</evidence>
<dbReference type="EMBL" id="JANPWB010000010">
    <property type="protein sequence ID" value="KAJ1138139.1"/>
    <property type="molecule type" value="Genomic_DNA"/>
</dbReference>
<reference evidence="2" key="1">
    <citation type="journal article" date="2022" name="bioRxiv">
        <title>Sequencing and chromosome-scale assembly of the giantPleurodeles waltlgenome.</title>
        <authorList>
            <person name="Brown T."/>
            <person name="Elewa A."/>
            <person name="Iarovenko S."/>
            <person name="Subramanian E."/>
            <person name="Araus A.J."/>
            <person name="Petzold A."/>
            <person name="Susuki M."/>
            <person name="Suzuki K.-i.T."/>
            <person name="Hayashi T."/>
            <person name="Toyoda A."/>
            <person name="Oliveira C."/>
            <person name="Osipova E."/>
            <person name="Leigh N.D."/>
            <person name="Simon A."/>
            <person name="Yun M.H."/>
        </authorList>
    </citation>
    <scope>NUCLEOTIDE SEQUENCE</scope>
    <source>
        <strain evidence="2">20211129_DDA</strain>
        <tissue evidence="2">Liver</tissue>
    </source>
</reference>
<gene>
    <name evidence="2" type="ORF">NDU88_004530</name>
</gene>
<proteinExistence type="predicted"/>